<sequence length="525" mass="61482">MDFPNGFNNSIDSEIVDDCPFLKNIQVGIISFVISFFNIIIESLACYSFYMIRRLNRKMPFEIMRHQSQLVLILQFCHFITSIITIFDLEEIFILYLIIGSLLEFSYVGYVAFVFLLTLCRFDIMYNNCILSLISRKKIFSVGIILCYLLGFNGNDNTNKINNFINNNRIKRAIRSNMKNKWRFPIKYYVEKPVNETTVDYALKIMMRETCVTFKKSLVPFNNTPGLRYYRGIGCWSITGLFYTNHVQDISLGDKCDYFYGSVQHETSHALGLYHEQSRSDRDKYIKILKENVKDDFLINFNKSFFKKSHVYGTQYDYGSGMQYGIYTFSKNSQKTVVPNNEIYSKMIGQRYSLSFNDYKLINMYYCTKKCSKIKIKCKNNGYPHPHYCGTCKCPNGYEGKFCDKIKKSYHSCGKTKFILTKKSIFIKGNGKRLCTYSVYTDKIYKIKITILSVNTTFLPMCFEKLGLEVKYRLDKGAIGACYCGYYKNQVLISEDNKVLIQYTGKKYNNNFKLKVERIFVKKNK</sequence>
<evidence type="ECO:0000256" key="9">
    <source>
        <dbReference type="SAM" id="Phobius"/>
    </source>
</evidence>
<dbReference type="SMART" id="SM00235">
    <property type="entry name" value="ZnMc"/>
    <property type="match status" value="1"/>
</dbReference>
<dbReference type="InterPro" id="IPR001506">
    <property type="entry name" value="Peptidase_M12A"/>
</dbReference>
<dbReference type="GO" id="GO:0004222">
    <property type="term" value="F:metalloendopeptidase activity"/>
    <property type="evidence" value="ECO:0007669"/>
    <property type="project" value="UniProtKB-UniRule"/>
</dbReference>
<dbReference type="InterPro" id="IPR034035">
    <property type="entry name" value="Astacin-like_dom"/>
</dbReference>
<dbReference type="InterPro" id="IPR024079">
    <property type="entry name" value="MetalloPept_cat_dom_sf"/>
</dbReference>
<feature type="binding site" evidence="7">
    <location>
        <position position="275"/>
    </location>
    <ligand>
        <name>Zn(2+)</name>
        <dbReference type="ChEBI" id="CHEBI:29105"/>
        <note>catalytic</note>
    </ligand>
</feature>
<reference evidence="12" key="1">
    <citation type="submission" date="2024-02" db="UniProtKB">
        <authorList>
            <consortium name="WormBaseParasite"/>
        </authorList>
    </citation>
    <scope>IDENTIFICATION</scope>
</reference>
<keyword evidence="11" id="KW-1185">Reference proteome</keyword>
<accession>A0AAF5D3B6</accession>
<dbReference type="CDD" id="cd04280">
    <property type="entry name" value="ZnMc_astacin_like"/>
    <property type="match status" value="1"/>
</dbReference>
<keyword evidence="5 7" id="KW-0482">Metalloprotease</keyword>
<dbReference type="GO" id="GO:0006508">
    <property type="term" value="P:proteolysis"/>
    <property type="evidence" value="ECO:0007669"/>
    <property type="project" value="UniProtKB-KW"/>
</dbReference>
<dbReference type="SUPFAM" id="SSF55486">
    <property type="entry name" value="Metalloproteases ('zincins'), catalytic domain"/>
    <property type="match status" value="1"/>
</dbReference>
<dbReference type="AlphaFoldDB" id="A0AAF5D3B6"/>
<evidence type="ECO:0000259" key="10">
    <source>
        <dbReference type="PROSITE" id="PS51864"/>
    </source>
</evidence>
<evidence type="ECO:0000256" key="8">
    <source>
        <dbReference type="RuleBase" id="RU361183"/>
    </source>
</evidence>
<dbReference type="WBParaSite" id="TCONS_00005078.p1">
    <property type="protein sequence ID" value="TCONS_00005078.p1"/>
    <property type="gene ID" value="XLOC_003413"/>
</dbReference>
<comment type="cofactor">
    <cofactor evidence="7 8">
        <name>Zn(2+)</name>
        <dbReference type="ChEBI" id="CHEBI:29105"/>
    </cofactor>
    <text evidence="7 8">Binds 1 zinc ion per subunit.</text>
</comment>
<feature type="transmembrane region" description="Helical" evidence="9">
    <location>
        <begin position="93"/>
        <end position="119"/>
    </location>
</feature>
<evidence type="ECO:0000256" key="3">
    <source>
        <dbReference type="ARBA" id="ARBA00022801"/>
    </source>
</evidence>
<dbReference type="Gene3D" id="3.40.390.10">
    <property type="entry name" value="Collagenase (Catalytic Domain)"/>
    <property type="match status" value="1"/>
</dbReference>
<keyword evidence="6" id="KW-1015">Disulfide bond</keyword>
<feature type="transmembrane region" description="Helical" evidence="9">
    <location>
        <begin position="139"/>
        <end position="155"/>
    </location>
</feature>
<dbReference type="PANTHER" id="PTHR10127:SF780">
    <property type="entry name" value="METALLOENDOPEPTIDASE"/>
    <property type="match status" value="1"/>
</dbReference>
<evidence type="ECO:0000313" key="12">
    <source>
        <dbReference type="WBParaSite" id="TCONS_00005078.p1"/>
    </source>
</evidence>
<protein>
    <recommendedName>
        <fullName evidence="8">Metalloendopeptidase</fullName>
        <ecNumber evidence="8">3.4.24.-</ecNumber>
    </recommendedName>
</protein>
<keyword evidence="4 7" id="KW-0862">Zinc</keyword>
<feature type="domain" description="Peptidase M12A" evidence="10">
    <location>
        <begin position="172"/>
        <end position="372"/>
    </location>
</feature>
<keyword evidence="3 7" id="KW-0378">Hydrolase</keyword>
<keyword evidence="1 7" id="KW-0645">Protease</keyword>
<evidence type="ECO:0000256" key="1">
    <source>
        <dbReference type="ARBA" id="ARBA00022670"/>
    </source>
</evidence>
<feature type="active site" evidence="7">
    <location>
        <position position="266"/>
    </location>
</feature>
<feature type="binding site" evidence="7">
    <location>
        <position position="265"/>
    </location>
    <ligand>
        <name>Zn(2+)</name>
        <dbReference type="ChEBI" id="CHEBI:29105"/>
        <note>catalytic</note>
    </ligand>
</feature>
<evidence type="ECO:0000256" key="7">
    <source>
        <dbReference type="PROSITE-ProRule" id="PRU01211"/>
    </source>
</evidence>
<evidence type="ECO:0000256" key="5">
    <source>
        <dbReference type="ARBA" id="ARBA00023049"/>
    </source>
</evidence>
<dbReference type="Proteomes" id="UP000035681">
    <property type="component" value="Unplaced"/>
</dbReference>
<dbReference type="PROSITE" id="PS51864">
    <property type="entry name" value="ASTACIN"/>
    <property type="match status" value="1"/>
</dbReference>
<dbReference type="Pfam" id="PF01400">
    <property type="entry name" value="Astacin"/>
    <property type="match status" value="1"/>
</dbReference>
<proteinExistence type="predicted"/>
<evidence type="ECO:0000256" key="2">
    <source>
        <dbReference type="ARBA" id="ARBA00022723"/>
    </source>
</evidence>
<dbReference type="EC" id="3.4.24.-" evidence="8"/>
<evidence type="ECO:0000256" key="4">
    <source>
        <dbReference type="ARBA" id="ARBA00022833"/>
    </source>
</evidence>
<dbReference type="PRINTS" id="PR00480">
    <property type="entry name" value="ASTACIN"/>
</dbReference>
<dbReference type="InterPro" id="IPR006026">
    <property type="entry name" value="Peptidase_Metallo"/>
</dbReference>
<organism evidence="11 12">
    <name type="scientific">Strongyloides stercoralis</name>
    <name type="common">Threadworm</name>
    <dbReference type="NCBI Taxonomy" id="6248"/>
    <lineage>
        <taxon>Eukaryota</taxon>
        <taxon>Metazoa</taxon>
        <taxon>Ecdysozoa</taxon>
        <taxon>Nematoda</taxon>
        <taxon>Chromadorea</taxon>
        <taxon>Rhabditida</taxon>
        <taxon>Tylenchina</taxon>
        <taxon>Panagrolaimomorpha</taxon>
        <taxon>Strongyloidoidea</taxon>
        <taxon>Strongyloididae</taxon>
        <taxon>Strongyloides</taxon>
    </lineage>
</organism>
<keyword evidence="9" id="KW-1133">Transmembrane helix</keyword>
<keyword evidence="2 7" id="KW-0479">Metal-binding</keyword>
<feature type="transmembrane region" description="Helical" evidence="9">
    <location>
        <begin position="29"/>
        <end position="50"/>
    </location>
</feature>
<feature type="binding site" evidence="7">
    <location>
        <position position="269"/>
    </location>
    <ligand>
        <name>Zn(2+)</name>
        <dbReference type="ChEBI" id="CHEBI:29105"/>
        <note>catalytic</note>
    </ligand>
</feature>
<name>A0AAF5D3B6_STRER</name>
<evidence type="ECO:0000256" key="6">
    <source>
        <dbReference type="ARBA" id="ARBA00023157"/>
    </source>
</evidence>
<keyword evidence="9" id="KW-0812">Transmembrane</keyword>
<dbReference type="PANTHER" id="PTHR10127">
    <property type="entry name" value="DISCOIDIN, CUB, EGF, LAMININ , AND ZINC METALLOPROTEASE DOMAIN CONTAINING"/>
    <property type="match status" value="1"/>
</dbReference>
<feature type="transmembrane region" description="Helical" evidence="9">
    <location>
        <begin position="70"/>
        <end position="87"/>
    </location>
</feature>
<comment type="caution">
    <text evidence="7">Lacks conserved residue(s) required for the propagation of feature annotation.</text>
</comment>
<keyword evidence="9" id="KW-0472">Membrane</keyword>
<evidence type="ECO:0000313" key="11">
    <source>
        <dbReference type="Proteomes" id="UP000035681"/>
    </source>
</evidence>
<dbReference type="GO" id="GO:0008270">
    <property type="term" value="F:zinc ion binding"/>
    <property type="evidence" value="ECO:0007669"/>
    <property type="project" value="UniProtKB-UniRule"/>
</dbReference>